<dbReference type="Pfam" id="PF04967">
    <property type="entry name" value="HTH_10"/>
    <property type="match status" value="1"/>
</dbReference>
<reference evidence="6" key="1">
    <citation type="submission" date="2016-10" db="EMBL/GenBank/DDBJ databases">
        <authorList>
            <person name="Varghese N."/>
            <person name="Submissions S."/>
        </authorList>
    </citation>
    <scope>NUCLEOTIDE SEQUENCE [LARGE SCALE GENOMIC DNA]</scope>
    <source>
        <strain evidence="6">IBRC-M 10760</strain>
    </source>
</reference>
<evidence type="ECO:0000256" key="1">
    <source>
        <dbReference type="ARBA" id="ARBA00023015"/>
    </source>
</evidence>
<dbReference type="PANTHER" id="PTHR34236">
    <property type="entry name" value="DIMETHYL SULFOXIDE REDUCTASE TRANSCRIPTIONAL ACTIVATOR"/>
    <property type="match status" value="1"/>
</dbReference>
<dbReference type="InterPro" id="IPR056433">
    <property type="entry name" value="DmsR-like_N"/>
</dbReference>
<protein>
    <submittedName>
        <fullName evidence="5">Uncharacterized protein</fullName>
    </submittedName>
</protein>
<evidence type="ECO:0000259" key="4">
    <source>
        <dbReference type="Pfam" id="PF24277"/>
    </source>
</evidence>
<keyword evidence="6" id="KW-1185">Reference proteome</keyword>
<sequence length="206" mass="22017">MVEGSLATVAVREPNCCPVAPMSTGGRVRSVSQGQPVDGSVTVEVTTDEAVARDGVPGDRIFSYDSEAVHRVERQADQDCACERVEEYGCPVRDVTAENGTIELSFISEDLDVIRETGVTVRSLRRSDGTGSHSEPAFVDEATFTARQREVLGTAYRLGYFERPKGANAEQVATELGVAPSTFAEHLAAAQTKLMAALFGATADED</sequence>
<name>A0A1G7R5E7_9EURY</name>
<dbReference type="EMBL" id="FNBK01000014">
    <property type="protein sequence ID" value="SDG05190.1"/>
    <property type="molecule type" value="Genomic_DNA"/>
</dbReference>
<dbReference type="InterPro" id="IPR036388">
    <property type="entry name" value="WH-like_DNA-bd_sf"/>
</dbReference>
<evidence type="ECO:0000313" key="5">
    <source>
        <dbReference type="EMBL" id="SDG05190.1"/>
    </source>
</evidence>
<dbReference type="OrthoDB" id="168808at2157"/>
<evidence type="ECO:0000259" key="3">
    <source>
        <dbReference type="Pfam" id="PF04967"/>
    </source>
</evidence>
<feature type="domain" description="DmsR-like N-terminal" evidence="4">
    <location>
        <begin position="1"/>
        <end position="117"/>
    </location>
</feature>
<dbReference type="RefSeq" id="WP_092694229.1">
    <property type="nucleotide sequence ID" value="NZ_FNBK01000014.1"/>
</dbReference>
<dbReference type="PANTHER" id="PTHR34236:SF1">
    <property type="entry name" value="DIMETHYL SULFOXIDE REDUCTASE TRANSCRIPTIONAL ACTIVATOR"/>
    <property type="match status" value="1"/>
</dbReference>
<keyword evidence="2" id="KW-0804">Transcription</keyword>
<accession>A0A1G7R5E7</accession>
<gene>
    <name evidence="5" type="ORF">SAMN05216218_11427</name>
</gene>
<evidence type="ECO:0000313" key="6">
    <source>
        <dbReference type="Proteomes" id="UP000199076"/>
    </source>
</evidence>
<keyword evidence="1" id="KW-0805">Transcription regulation</keyword>
<dbReference type="InterPro" id="IPR007050">
    <property type="entry name" value="HTH_bacterioopsin"/>
</dbReference>
<dbReference type="AlphaFoldDB" id="A0A1G7R5E7"/>
<dbReference type="STRING" id="660518.SAMN05216218_11427"/>
<organism evidence="5 6">
    <name type="scientific">Halorientalis regularis</name>
    <dbReference type="NCBI Taxonomy" id="660518"/>
    <lineage>
        <taxon>Archaea</taxon>
        <taxon>Methanobacteriati</taxon>
        <taxon>Methanobacteriota</taxon>
        <taxon>Stenosarchaea group</taxon>
        <taxon>Halobacteria</taxon>
        <taxon>Halobacteriales</taxon>
        <taxon>Haloarculaceae</taxon>
        <taxon>Halorientalis</taxon>
    </lineage>
</organism>
<proteinExistence type="predicted"/>
<dbReference type="Proteomes" id="UP000199076">
    <property type="component" value="Unassembled WGS sequence"/>
</dbReference>
<dbReference type="Pfam" id="PF24277">
    <property type="entry name" value="DmsR_N"/>
    <property type="match status" value="1"/>
</dbReference>
<evidence type="ECO:0000256" key="2">
    <source>
        <dbReference type="ARBA" id="ARBA00023163"/>
    </source>
</evidence>
<feature type="domain" description="HTH bat-type" evidence="3">
    <location>
        <begin position="144"/>
        <end position="196"/>
    </location>
</feature>
<dbReference type="Gene3D" id="1.10.10.10">
    <property type="entry name" value="Winged helix-like DNA-binding domain superfamily/Winged helix DNA-binding domain"/>
    <property type="match status" value="1"/>
</dbReference>